<protein>
    <submittedName>
        <fullName evidence="3">Heat shock protein DnaJ</fullName>
    </submittedName>
</protein>
<reference evidence="3 4" key="1">
    <citation type="journal article" date="2016" name="Genome Biol. Evol.">
        <title>Divergent and convergent evolution of fungal pathogenicity.</title>
        <authorList>
            <person name="Shang Y."/>
            <person name="Xiao G."/>
            <person name="Zheng P."/>
            <person name="Cen K."/>
            <person name="Zhan S."/>
            <person name="Wang C."/>
        </authorList>
    </citation>
    <scope>NUCLEOTIDE SEQUENCE [LARGE SCALE GENOMIC DNA]</scope>
    <source>
        <strain evidence="3 4">RCEF 2490</strain>
    </source>
</reference>
<dbReference type="OrthoDB" id="445556at2759"/>
<dbReference type="PANTHER" id="PTHR24074">
    <property type="entry name" value="CO-CHAPERONE PROTEIN DJLA"/>
    <property type="match status" value="1"/>
</dbReference>
<dbReference type="SMART" id="SM00271">
    <property type="entry name" value="DnaJ"/>
    <property type="match status" value="1"/>
</dbReference>
<dbReference type="InterPro" id="IPR001623">
    <property type="entry name" value="DnaJ_domain"/>
</dbReference>
<keyword evidence="4" id="KW-1185">Reference proteome</keyword>
<sequence>MALAPASSCSWARSCPTTTTMRSFLLSRSIAYRHPSSASSTAHHHYHHHHVVVMLRRGYAHKASTNHSRDDSDSESEADHLSWPRSAHPSPYEVLGLHRNAPYTKRRFYQLVKLYHPDMPRPADTTTPPPPRLTSAVRLERYRLVVAAHSLLSDPQKRHLYDRHGIGWVSSPPPPQQHHPDHYYHHHHHARDMDRSWRYQPGNASRNATWEDWEQWRAAASGKTSGQPMYMSNGTFAALVVCMCMIGAFAQMERAEAAGEQYVDFVQQKDWAIGQKMRESTIASSGRTKDERVDSFLRDRENLTFDFQPAKFDAPPSPPSNRST</sequence>
<comment type="caution">
    <text evidence="3">The sequence shown here is derived from an EMBL/GenBank/DDBJ whole genome shotgun (WGS) entry which is preliminary data.</text>
</comment>
<dbReference type="STRING" id="1081109.A0A167ZD11"/>
<dbReference type="SUPFAM" id="SSF46565">
    <property type="entry name" value="Chaperone J-domain"/>
    <property type="match status" value="1"/>
</dbReference>
<dbReference type="InterPro" id="IPR018253">
    <property type="entry name" value="DnaJ_domain_CS"/>
</dbReference>
<evidence type="ECO:0000313" key="4">
    <source>
        <dbReference type="Proteomes" id="UP000078544"/>
    </source>
</evidence>
<evidence type="ECO:0000259" key="2">
    <source>
        <dbReference type="PROSITE" id="PS50076"/>
    </source>
</evidence>
<dbReference type="PROSITE" id="PS50076">
    <property type="entry name" value="DNAJ_2"/>
    <property type="match status" value="1"/>
</dbReference>
<name>A0A167ZD11_9HYPO</name>
<dbReference type="Gene3D" id="1.10.287.110">
    <property type="entry name" value="DnaJ domain"/>
    <property type="match status" value="1"/>
</dbReference>
<feature type="region of interest" description="Disordered" evidence="1">
    <location>
        <begin position="62"/>
        <end position="86"/>
    </location>
</feature>
<accession>A0A167ZD11</accession>
<evidence type="ECO:0000256" key="1">
    <source>
        <dbReference type="SAM" id="MobiDB-lite"/>
    </source>
</evidence>
<dbReference type="AlphaFoldDB" id="A0A167ZD11"/>
<dbReference type="EMBL" id="AZGY01000015">
    <property type="protein sequence ID" value="KZZ92498.1"/>
    <property type="molecule type" value="Genomic_DNA"/>
</dbReference>
<dbReference type="Proteomes" id="UP000078544">
    <property type="component" value="Unassembled WGS sequence"/>
</dbReference>
<evidence type="ECO:0000313" key="3">
    <source>
        <dbReference type="EMBL" id="KZZ92498.1"/>
    </source>
</evidence>
<proteinExistence type="predicted"/>
<keyword evidence="3" id="KW-0346">Stress response</keyword>
<dbReference type="InterPro" id="IPR036869">
    <property type="entry name" value="J_dom_sf"/>
</dbReference>
<dbReference type="PROSITE" id="PS00636">
    <property type="entry name" value="DNAJ_1"/>
    <property type="match status" value="1"/>
</dbReference>
<dbReference type="InterPro" id="IPR050817">
    <property type="entry name" value="DjlA_DnaK_co-chaperone"/>
</dbReference>
<dbReference type="CDD" id="cd06257">
    <property type="entry name" value="DnaJ"/>
    <property type="match status" value="1"/>
</dbReference>
<gene>
    <name evidence="3" type="ORF">AAL_06124</name>
</gene>
<dbReference type="Pfam" id="PF00226">
    <property type="entry name" value="DnaJ"/>
    <property type="match status" value="1"/>
</dbReference>
<feature type="domain" description="J" evidence="2">
    <location>
        <begin position="90"/>
        <end position="165"/>
    </location>
</feature>
<feature type="compositionally biased region" description="Basic and acidic residues" evidence="1">
    <location>
        <begin position="67"/>
        <end position="82"/>
    </location>
</feature>
<organism evidence="3 4">
    <name type="scientific">Moelleriella libera RCEF 2490</name>
    <dbReference type="NCBI Taxonomy" id="1081109"/>
    <lineage>
        <taxon>Eukaryota</taxon>
        <taxon>Fungi</taxon>
        <taxon>Dikarya</taxon>
        <taxon>Ascomycota</taxon>
        <taxon>Pezizomycotina</taxon>
        <taxon>Sordariomycetes</taxon>
        <taxon>Hypocreomycetidae</taxon>
        <taxon>Hypocreales</taxon>
        <taxon>Clavicipitaceae</taxon>
        <taxon>Moelleriella</taxon>
    </lineage>
</organism>